<evidence type="ECO:0000256" key="13">
    <source>
        <dbReference type="ARBA" id="ARBA00023136"/>
    </source>
</evidence>
<feature type="transmembrane region" description="Helical" evidence="14">
    <location>
        <begin position="115"/>
        <end position="135"/>
    </location>
</feature>
<accession>A0A085WLW8</accession>
<keyword evidence="17" id="KW-1185">Reference proteome</keyword>
<keyword evidence="7 14" id="KW-0812">Transmembrane</keyword>
<evidence type="ECO:0000313" key="16">
    <source>
        <dbReference type="EMBL" id="KFE68681.1"/>
    </source>
</evidence>
<evidence type="ECO:0000256" key="7">
    <source>
        <dbReference type="ARBA" id="ARBA00022692"/>
    </source>
</evidence>
<evidence type="ECO:0000256" key="6">
    <source>
        <dbReference type="ARBA" id="ARBA00022679"/>
    </source>
</evidence>
<evidence type="ECO:0000256" key="4">
    <source>
        <dbReference type="ARBA" id="ARBA00022475"/>
    </source>
</evidence>
<evidence type="ECO:0000256" key="8">
    <source>
        <dbReference type="ARBA" id="ARBA00022741"/>
    </source>
</evidence>
<keyword evidence="6" id="KW-0808">Transferase</keyword>
<dbReference type="InterPro" id="IPR036097">
    <property type="entry name" value="HisK_dim/P_sf"/>
</dbReference>
<dbReference type="InterPro" id="IPR003661">
    <property type="entry name" value="HisK_dim/P_dom"/>
</dbReference>
<dbReference type="InterPro" id="IPR003594">
    <property type="entry name" value="HATPase_dom"/>
</dbReference>
<sequence length="565" mass="61582">MVRRWHPLARLAVFALLYPALVWIGRKLCFPSVHAAPVWFPSGLVLAALLVTRLRHWPVVALAAIALGTLSPHPNQPWWLTLLSSTCGALEGVLGAFLMRRFVGHRTDLHRVRDVIGLVTLAAGVSALLTSQLAVGLRSLAKPDAWEQYGRTWEVVWLSDAMGILVLTPLLLIWLQDCKDWPSRRRWELGALVLVLGLASDAIFSVKLSEQWTFHPLIYLAFPFILWAALRFEGHGTTAATLILSAVAIWHTDRDLGPFARPEPGVPPSVRASSSEDPENGTPSLFLLQSFLGAISISGMLLAAALGERRRAQLKVSALNQELRQSLDILAKTQSELVARERMAALGELAATMAHEVRNPLGAIANCVSTLRRLPSQRSSPPEQELLGIMSEEVQRLDALIHGLLDFARPAQPQPRPEPLQPLVEEALSAALRSQNTGVPITVRRQVAPGLPPALVDAQQLHMALSNLFTNALQAMPVGGDLQIRIEHEQGAGASRLRLSISDTGVGMTPETQQRIFEPFFTTRAQGTGLGLPIVRRIIESHSGDVAVESAPGLGTTFTVRLPCD</sequence>
<feature type="transmembrane region" description="Helical" evidence="14">
    <location>
        <begin position="236"/>
        <end position="252"/>
    </location>
</feature>
<dbReference type="GO" id="GO:0005524">
    <property type="term" value="F:ATP binding"/>
    <property type="evidence" value="ECO:0007669"/>
    <property type="project" value="UniProtKB-KW"/>
</dbReference>
<dbReference type="GO" id="GO:0000155">
    <property type="term" value="F:phosphorelay sensor kinase activity"/>
    <property type="evidence" value="ECO:0007669"/>
    <property type="project" value="InterPro"/>
</dbReference>
<keyword evidence="13 14" id="KW-0472">Membrane</keyword>
<evidence type="ECO:0000256" key="3">
    <source>
        <dbReference type="ARBA" id="ARBA00012438"/>
    </source>
</evidence>
<name>A0A085WLW8_9BACT</name>
<dbReference type="CDD" id="cd00082">
    <property type="entry name" value="HisKA"/>
    <property type="match status" value="1"/>
</dbReference>
<proteinExistence type="predicted"/>
<evidence type="ECO:0000256" key="10">
    <source>
        <dbReference type="ARBA" id="ARBA00022840"/>
    </source>
</evidence>
<evidence type="ECO:0000256" key="12">
    <source>
        <dbReference type="ARBA" id="ARBA00023012"/>
    </source>
</evidence>
<comment type="catalytic activity">
    <reaction evidence="1">
        <text>ATP + protein L-histidine = ADP + protein N-phospho-L-histidine.</text>
        <dbReference type="EC" id="2.7.13.3"/>
    </reaction>
</comment>
<dbReference type="PRINTS" id="PR00344">
    <property type="entry name" value="BCTRLSENSOR"/>
</dbReference>
<dbReference type="EMBL" id="JMCB01000006">
    <property type="protein sequence ID" value="KFE68681.1"/>
    <property type="molecule type" value="Genomic_DNA"/>
</dbReference>
<feature type="transmembrane region" description="Helical" evidence="14">
    <location>
        <begin position="286"/>
        <end position="306"/>
    </location>
</feature>
<protein>
    <recommendedName>
        <fullName evidence="3">histidine kinase</fullName>
        <ecNumber evidence="3">2.7.13.3</ecNumber>
    </recommendedName>
</protein>
<dbReference type="PROSITE" id="PS50109">
    <property type="entry name" value="HIS_KIN"/>
    <property type="match status" value="1"/>
</dbReference>
<evidence type="ECO:0000256" key="9">
    <source>
        <dbReference type="ARBA" id="ARBA00022777"/>
    </source>
</evidence>
<dbReference type="STRING" id="394096.DB31_7918"/>
<organism evidence="16 17">
    <name type="scientific">Hyalangium minutum</name>
    <dbReference type="NCBI Taxonomy" id="394096"/>
    <lineage>
        <taxon>Bacteria</taxon>
        <taxon>Pseudomonadati</taxon>
        <taxon>Myxococcota</taxon>
        <taxon>Myxococcia</taxon>
        <taxon>Myxococcales</taxon>
        <taxon>Cystobacterineae</taxon>
        <taxon>Archangiaceae</taxon>
        <taxon>Hyalangium</taxon>
    </lineage>
</organism>
<keyword evidence="12" id="KW-0902">Two-component regulatory system</keyword>
<feature type="transmembrane region" description="Helical" evidence="14">
    <location>
        <begin position="7"/>
        <end position="25"/>
    </location>
</feature>
<dbReference type="Proteomes" id="UP000028725">
    <property type="component" value="Unassembled WGS sequence"/>
</dbReference>
<keyword evidence="8" id="KW-0547">Nucleotide-binding</keyword>
<dbReference type="InterPro" id="IPR007895">
    <property type="entry name" value="MASE1"/>
</dbReference>
<dbReference type="SMART" id="SM00388">
    <property type="entry name" value="HisKA"/>
    <property type="match status" value="1"/>
</dbReference>
<dbReference type="InterPro" id="IPR036890">
    <property type="entry name" value="HATPase_C_sf"/>
</dbReference>
<evidence type="ECO:0000256" key="11">
    <source>
        <dbReference type="ARBA" id="ARBA00022989"/>
    </source>
</evidence>
<dbReference type="Gene3D" id="1.10.287.130">
    <property type="match status" value="1"/>
</dbReference>
<keyword evidence="5" id="KW-0597">Phosphoprotein</keyword>
<gene>
    <name evidence="16" type="ORF">DB31_7918</name>
</gene>
<comment type="caution">
    <text evidence="16">The sequence shown here is derived from an EMBL/GenBank/DDBJ whole genome shotgun (WGS) entry which is preliminary data.</text>
</comment>
<reference evidence="16 17" key="1">
    <citation type="submission" date="2014-04" db="EMBL/GenBank/DDBJ databases">
        <title>Genome assembly of Hyalangium minutum DSM 14724.</title>
        <authorList>
            <person name="Sharma G."/>
            <person name="Subramanian S."/>
        </authorList>
    </citation>
    <scope>NUCLEOTIDE SEQUENCE [LARGE SCALE GENOMIC DNA]</scope>
    <source>
        <strain evidence="16 17">DSM 14724</strain>
    </source>
</reference>
<feature type="domain" description="Histidine kinase" evidence="15">
    <location>
        <begin position="352"/>
        <end position="565"/>
    </location>
</feature>
<evidence type="ECO:0000259" key="15">
    <source>
        <dbReference type="PROSITE" id="PS50109"/>
    </source>
</evidence>
<dbReference type="SUPFAM" id="SSF55874">
    <property type="entry name" value="ATPase domain of HSP90 chaperone/DNA topoisomerase II/histidine kinase"/>
    <property type="match status" value="1"/>
</dbReference>
<keyword evidence="9" id="KW-0418">Kinase</keyword>
<keyword evidence="10" id="KW-0067">ATP-binding</keyword>
<dbReference type="InterPro" id="IPR005467">
    <property type="entry name" value="His_kinase_dom"/>
</dbReference>
<evidence type="ECO:0000313" key="17">
    <source>
        <dbReference type="Proteomes" id="UP000028725"/>
    </source>
</evidence>
<dbReference type="PATRIC" id="fig|394096.3.peg.3957"/>
<dbReference type="PANTHER" id="PTHR43065:SF10">
    <property type="entry name" value="PEROXIDE STRESS-ACTIVATED HISTIDINE KINASE MAK3"/>
    <property type="match status" value="1"/>
</dbReference>
<dbReference type="SUPFAM" id="SSF47384">
    <property type="entry name" value="Homodimeric domain of signal transducing histidine kinase"/>
    <property type="match status" value="1"/>
</dbReference>
<feature type="transmembrane region" description="Helical" evidence="14">
    <location>
        <begin position="79"/>
        <end position="103"/>
    </location>
</feature>
<dbReference type="GO" id="GO:0005886">
    <property type="term" value="C:plasma membrane"/>
    <property type="evidence" value="ECO:0007669"/>
    <property type="project" value="UniProtKB-SubCell"/>
</dbReference>
<dbReference type="Gene3D" id="3.30.565.10">
    <property type="entry name" value="Histidine kinase-like ATPase, C-terminal domain"/>
    <property type="match status" value="1"/>
</dbReference>
<dbReference type="EC" id="2.7.13.3" evidence="3"/>
<dbReference type="SMART" id="SM00387">
    <property type="entry name" value="HATPase_c"/>
    <property type="match status" value="1"/>
</dbReference>
<keyword evidence="4" id="KW-1003">Cell membrane</keyword>
<dbReference type="Pfam" id="PF02518">
    <property type="entry name" value="HATPase_c"/>
    <property type="match status" value="1"/>
</dbReference>
<evidence type="ECO:0000256" key="2">
    <source>
        <dbReference type="ARBA" id="ARBA00004651"/>
    </source>
</evidence>
<comment type="subcellular location">
    <subcellularLocation>
        <location evidence="2">Cell membrane</location>
        <topology evidence="2">Multi-pass membrane protein</topology>
    </subcellularLocation>
</comment>
<feature type="transmembrane region" description="Helical" evidence="14">
    <location>
        <begin position="155"/>
        <end position="175"/>
    </location>
</feature>
<keyword evidence="11 14" id="KW-1133">Transmembrane helix</keyword>
<feature type="transmembrane region" description="Helical" evidence="14">
    <location>
        <begin position="187"/>
        <end position="206"/>
    </location>
</feature>
<dbReference type="Pfam" id="PF05231">
    <property type="entry name" value="MASE1"/>
    <property type="match status" value="1"/>
</dbReference>
<dbReference type="Pfam" id="PF00512">
    <property type="entry name" value="HisKA"/>
    <property type="match status" value="1"/>
</dbReference>
<evidence type="ECO:0000256" key="14">
    <source>
        <dbReference type="SAM" id="Phobius"/>
    </source>
</evidence>
<dbReference type="PANTHER" id="PTHR43065">
    <property type="entry name" value="SENSOR HISTIDINE KINASE"/>
    <property type="match status" value="1"/>
</dbReference>
<evidence type="ECO:0000256" key="1">
    <source>
        <dbReference type="ARBA" id="ARBA00000085"/>
    </source>
</evidence>
<dbReference type="InterPro" id="IPR004358">
    <property type="entry name" value="Sig_transdc_His_kin-like_C"/>
</dbReference>
<dbReference type="AlphaFoldDB" id="A0A085WLW8"/>
<feature type="transmembrane region" description="Helical" evidence="14">
    <location>
        <begin position="212"/>
        <end position="229"/>
    </location>
</feature>
<evidence type="ECO:0000256" key="5">
    <source>
        <dbReference type="ARBA" id="ARBA00022553"/>
    </source>
</evidence>